<dbReference type="EMBL" id="OBQD01000002">
    <property type="protein sequence ID" value="SOC35820.1"/>
    <property type="molecule type" value="Genomic_DNA"/>
</dbReference>
<proteinExistence type="predicted"/>
<name>A0A285U1I6_9HYPH</name>
<keyword evidence="3" id="KW-1185">Reference proteome</keyword>
<evidence type="ECO:0000313" key="2">
    <source>
        <dbReference type="EMBL" id="SOC35820.1"/>
    </source>
</evidence>
<dbReference type="Proteomes" id="UP000219167">
    <property type="component" value="Unassembled WGS sequence"/>
</dbReference>
<evidence type="ECO:0000256" key="1">
    <source>
        <dbReference type="SAM" id="Phobius"/>
    </source>
</evidence>
<dbReference type="OrthoDB" id="5493434at2"/>
<keyword evidence="1" id="KW-0812">Transmembrane</keyword>
<dbReference type="AlphaFoldDB" id="A0A285U1I6"/>
<dbReference type="RefSeq" id="WP_097136286.1">
    <property type="nucleotide sequence ID" value="NZ_OBQD01000002.1"/>
</dbReference>
<gene>
    <name evidence="2" type="ORF">SAMN05892877_102156</name>
</gene>
<keyword evidence="1" id="KW-1133">Transmembrane helix</keyword>
<accession>A0A285U1I6</accession>
<sequence>MAGSAVESSDIQDYLAYRGGPFFELQEQMGQLRKDALNARRRALFYIALAWHVPLLLAVPGSLHLCPFGTSI</sequence>
<keyword evidence="1" id="KW-0472">Membrane</keyword>
<reference evidence="2 3" key="1">
    <citation type="submission" date="2017-08" db="EMBL/GenBank/DDBJ databases">
        <authorList>
            <person name="de Groot N.N."/>
        </authorList>
    </citation>
    <scope>NUCLEOTIDE SEQUENCE [LARGE SCALE GENOMIC DNA]</scope>
    <source>
        <strain evidence="2 3">JC85</strain>
    </source>
</reference>
<feature type="transmembrane region" description="Helical" evidence="1">
    <location>
        <begin position="43"/>
        <end position="63"/>
    </location>
</feature>
<organism evidence="2 3">
    <name type="scientific">Rhizobium subbaraonis</name>
    <dbReference type="NCBI Taxonomy" id="908946"/>
    <lineage>
        <taxon>Bacteria</taxon>
        <taxon>Pseudomonadati</taxon>
        <taxon>Pseudomonadota</taxon>
        <taxon>Alphaproteobacteria</taxon>
        <taxon>Hyphomicrobiales</taxon>
        <taxon>Rhizobiaceae</taxon>
        <taxon>Rhizobium/Agrobacterium group</taxon>
        <taxon>Rhizobium</taxon>
    </lineage>
</organism>
<evidence type="ECO:0000313" key="3">
    <source>
        <dbReference type="Proteomes" id="UP000219167"/>
    </source>
</evidence>
<protein>
    <submittedName>
        <fullName evidence="2">Uncharacterized protein</fullName>
    </submittedName>
</protein>